<keyword evidence="5" id="KW-1185">Reference proteome</keyword>
<feature type="domain" description="CUB" evidence="3">
    <location>
        <begin position="16"/>
        <end position="89"/>
    </location>
</feature>
<dbReference type="PROSITE" id="PS01180">
    <property type="entry name" value="CUB"/>
    <property type="match status" value="1"/>
</dbReference>
<dbReference type="Proteomes" id="UP000472262">
    <property type="component" value="Unassembled WGS sequence"/>
</dbReference>
<dbReference type="Gene3D" id="2.60.120.290">
    <property type="entry name" value="Spermadhesin, CUB domain"/>
    <property type="match status" value="1"/>
</dbReference>
<dbReference type="Ensembl" id="ENSSGRT00000032930.1">
    <property type="protein sequence ID" value="ENSSGRP00000030661.1"/>
    <property type="gene ID" value="ENSSGRG00000017275.1"/>
</dbReference>
<organism evidence="4 5">
    <name type="scientific">Sinocyclocheilus grahami</name>
    <name type="common">Dianchi golden-line fish</name>
    <name type="synonym">Barbus grahami</name>
    <dbReference type="NCBI Taxonomy" id="75366"/>
    <lineage>
        <taxon>Eukaryota</taxon>
        <taxon>Metazoa</taxon>
        <taxon>Chordata</taxon>
        <taxon>Craniata</taxon>
        <taxon>Vertebrata</taxon>
        <taxon>Euteleostomi</taxon>
        <taxon>Actinopterygii</taxon>
        <taxon>Neopterygii</taxon>
        <taxon>Teleostei</taxon>
        <taxon>Ostariophysi</taxon>
        <taxon>Cypriniformes</taxon>
        <taxon>Cyprinidae</taxon>
        <taxon>Cyprininae</taxon>
        <taxon>Sinocyclocheilus</taxon>
    </lineage>
</organism>
<keyword evidence="1" id="KW-1015">Disulfide bond</keyword>
<evidence type="ECO:0000256" key="1">
    <source>
        <dbReference type="ARBA" id="ARBA00023157"/>
    </source>
</evidence>
<reference evidence="4" key="1">
    <citation type="submission" date="2025-08" db="UniProtKB">
        <authorList>
            <consortium name="Ensembl"/>
        </authorList>
    </citation>
    <scope>IDENTIFICATION</scope>
</reference>
<dbReference type="PANTHER" id="PTHR46908:SF8">
    <property type="entry name" value="C-TYPE LECTIN DOMAIN-CONTAINING PROTEIN"/>
    <property type="match status" value="1"/>
</dbReference>
<proteinExistence type="predicted"/>
<protein>
    <recommendedName>
        <fullName evidence="3">CUB domain-containing protein</fullName>
    </recommendedName>
</protein>
<dbReference type="FunFam" id="2.60.120.290:FF:000005">
    <property type="entry name" value="Procollagen C-endopeptidase enhancer 1"/>
    <property type="match status" value="1"/>
</dbReference>
<dbReference type="Pfam" id="PF00431">
    <property type="entry name" value="CUB"/>
    <property type="match status" value="1"/>
</dbReference>
<dbReference type="InParanoid" id="A0A672M2B6"/>
<evidence type="ECO:0000259" key="3">
    <source>
        <dbReference type="PROSITE" id="PS01180"/>
    </source>
</evidence>
<dbReference type="SUPFAM" id="SSF49854">
    <property type="entry name" value="Spermadhesin, CUB domain"/>
    <property type="match status" value="1"/>
</dbReference>
<dbReference type="CDD" id="cd00041">
    <property type="entry name" value="CUB"/>
    <property type="match status" value="1"/>
</dbReference>
<dbReference type="SMART" id="SM00042">
    <property type="entry name" value="CUB"/>
    <property type="match status" value="1"/>
</dbReference>
<comment type="caution">
    <text evidence="2">Lacks conserved residue(s) required for the propagation of feature annotation.</text>
</comment>
<evidence type="ECO:0000256" key="2">
    <source>
        <dbReference type="PROSITE-ProRule" id="PRU00059"/>
    </source>
</evidence>
<dbReference type="InterPro" id="IPR000859">
    <property type="entry name" value="CUB_dom"/>
</dbReference>
<dbReference type="AlphaFoldDB" id="A0A672M2B6"/>
<reference evidence="4" key="2">
    <citation type="submission" date="2025-09" db="UniProtKB">
        <authorList>
            <consortium name="Ensembl"/>
        </authorList>
    </citation>
    <scope>IDENTIFICATION</scope>
</reference>
<dbReference type="InterPro" id="IPR035914">
    <property type="entry name" value="Sperma_CUB_dom_sf"/>
</dbReference>
<evidence type="ECO:0000313" key="5">
    <source>
        <dbReference type="Proteomes" id="UP000472262"/>
    </source>
</evidence>
<dbReference type="PANTHER" id="PTHR46908">
    <property type="entry name" value="CUBILIN-LIKE PROTEIN"/>
    <property type="match status" value="1"/>
</dbReference>
<evidence type="ECO:0000313" key="4">
    <source>
        <dbReference type="Ensembl" id="ENSSGRP00000030661.1"/>
    </source>
</evidence>
<sequence length="123" mass="13399">TGLIVKLGTEFIFAGCGETLTEPTGSFTSPGHPTDYPHGANCTWYISVEPGNLIRLSFTTFNLEYHTNCGYDYVDVYDNGTALTGTLMGMHFLLCTCVLNQMNISQTVDMKSGVELPTCLTVI</sequence>
<name>A0A672M2B6_SINGR</name>
<dbReference type="InterPro" id="IPR052129">
    <property type="entry name" value="Spermadhesin-Link_domain"/>
</dbReference>
<accession>A0A672M2B6</accession>